<dbReference type="EnsemblFungi" id="EJT70288">
    <property type="protein sequence ID" value="EJT70288"/>
    <property type="gene ID" value="GGTG_12461"/>
</dbReference>
<evidence type="ECO:0000313" key="2">
    <source>
        <dbReference type="EMBL" id="EJT70288.1"/>
    </source>
</evidence>
<evidence type="ECO:0000256" key="1">
    <source>
        <dbReference type="SAM" id="MobiDB-lite"/>
    </source>
</evidence>
<reference evidence="3" key="5">
    <citation type="submission" date="2018-04" db="UniProtKB">
        <authorList>
            <consortium name="EnsemblFungi"/>
        </authorList>
    </citation>
    <scope>IDENTIFICATION</scope>
    <source>
        <strain evidence="3">R3-111a-1</strain>
    </source>
</reference>
<reference evidence="2" key="3">
    <citation type="submission" date="2010-09" db="EMBL/GenBank/DDBJ databases">
        <title>Annotation of Gaeumannomyces graminis var. tritici R3-111a-1.</title>
        <authorList>
            <consortium name="The Broad Institute Genome Sequencing Platform"/>
            <person name="Ma L.-J."/>
            <person name="Dead R."/>
            <person name="Young S.K."/>
            <person name="Zeng Q."/>
            <person name="Gargeya S."/>
            <person name="Fitzgerald M."/>
            <person name="Haas B."/>
            <person name="Abouelleil A."/>
            <person name="Alvarado L."/>
            <person name="Arachchi H.M."/>
            <person name="Berlin A."/>
            <person name="Brown A."/>
            <person name="Chapman S.B."/>
            <person name="Chen Z."/>
            <person name="Dunbar C."/>
            <person name="Freedman E."/>
            <person name="Gearin G."/>
            <person name="Gellesch M."/>
            <person name="Goldberg J."/>
            <person name="Griggs A."/>
            <person name="Gujja S."/>
            <person name="Heiman D."/>
            <person name="Howarth C."/>
            <person name="Larson L."/>
            <person name="Lui A."/>
            <person name="MacDonald P.J.P."/>
            <person name="Mehta T."/>
            <person name="Montmayeur A."/>
            <person name="Murphy C."/>
            <person name="Neiman D."/>
            <person name="Pearson M."/>
            <person name="Priest M."/>
            <person name="Roberts A."/>
            <person name="Saif S."/>
            <person name="Shea T."/>
            <person name="Shenoy N."/>
            <person name="Sisk P."/>
            <person name="Stolte C."/>
            <person name="Sykes S."/>
            <person name="Yandava C."/>
            <person name="Wortman J."/>
            <person name="Nusbaum C."/>
            <person name="Birren B."/>
        </authorList>
    </citation>
    <scope>NUCLEOTIDE SEQUENCE</scope>
    <source>
        <strain evidence="2">R3-111a-1</strain>
    </source>
</reference>
<reference evidence="4" key="1">
    <citation type="submission" date="2010-07" db="EMBL/GenBank/DDBJ databases">
        <title>The genome sequence of Gaeumannomyces graminis var. tritici strain R3-111a-1.</title>
        <authorList>
            <consortium name="The Broad Institute Genome Sequencing Platform"/>
            <person name="Ma L.-J."/>
            <person name="Dead R."/>
            <person name="Young S."/>
            <person name="Zeng Q."/>
            <person name="Koehrsen M."/>
            <person name="Alvarado L."/>
            <person name="Berlin A."/>
            <person name="Chapman S.B."/>
            <person name="Chen Z."/>
            <person name="Freedman E."/>
            <person name="Gellesch M."/>
            <person name="Goldberg J."/>
            <person name="Griggs A."/>
            <person name="Gujja S."/>
            <person name="Heilman E.R."/>
            <person name="Heiman D."/>
            <person name="Hepburn T."/>
            <person name="Howarth C."/>
            <person name="Jen D."/>
            <person name="Larson L."/>
            <person name="Mehta T."/>
            <person name="Neiman D."/>
            <person name="Pearson M."/>
            <person name="Roberts A."/>
            <person name="Saif S."/>
            <person name="Shea T."/>
            <person name="Shenoy N."/>
            <person name="Sisk P."/>
            <person name="Stolte C."/>
            <person name="Sykes S."/>
            <person name="Walk T."/>
            <person name="White J."/>
            <person name="Yandava C."/>
            <person name="Haas B."/>
            <person name="Nusbaum C."/>
            <person name="Birren B."/>
        </authorList>
    </citation>
    <scope>NUCLEOTIDE SEQUENCE [LARGE SCALE GENOMIC DNA]</scope>
    <source>
        <strain evidence="4">R3-111a-1</strain>
    </source>
</reference>
<evidence type="ECO:0000313" key="3">
    <source>
        <dbReference type="EnsemblFungi" id="EJT70288"/>
    </source>
</evidence>
<proteinExistence type="predicted"/>
<evidence type="ECO:0000313" key="4">
    <source>
        <dbReference type="Proteomes" id="UP000006039"/>
    </source>
</evidence>
<dbReference type="AlphaFoldDB" id="J3PG34"/>
<name>J3PG34_GAET3</name>
<keyword evidence="4" id="KW-1185">Reference proteome</keyword>
<feature type="compositionally biased region" description="Polar residues" evidence="1">
    <location>
        <begin position="41"/>
        <end position="51"/>
    </location>
</feature>
<feature type="region of interest" description="Disordered" evidence="1">
    <location>
        <begin position="35"/>
        <end position="56"/>
    </location>
</feature>
<dbReference type="HOGENOM" id="CLU_1532655_0_0_1"/>
<sequence>MCPPSPTSFHGLFARWGSDSSVVPAPSLPVRLHRELPEDYQGQTATTQKGDTSNDSRVKHTRLAGNHGDKAVFMQPRWIYVHEDHGWNADWAQKQGSQAGKELCQDIKNNAHDQTSKQPINSTKALIRGPCRGLGSKLGNCLLGFRNKKPAGGWTGCEVREEGKHGGMARKQRIK</sequence>
<dbReference type="Proteomes" id="UP000006039">
    <property type="component" value="Unassembled WGS sequence"/>
</dbReference>
<reference evidence="2" key="2">
    <citation type="submission" date="2010-07" db="EMBL/GenBank/DDBJ databases">
        <authorList>
            <consortium name="The Broad Institute Genome Sequencing Platform"/>
            <consortium name="Broad Institute Genome Sequencing Center for Infectious Disease"/>
            <person name="Ma L.-J."/>
            <person name="Dead R."/>
            <person name="Young S."/>
            <person name="Zeng Q."/>
            <person name="Koehrsen M."/>
            <person name="Alvarado L."/>
            <person name="Berlin A."/>
            <person name="Chapman S.B."/>
            <person name="Chen Z."/>
            <person name="Freedman E."/>
            <person name="Gellesch M."/>
            <person name="Goldberg J."/>
            <person name="Griggs A."/>
            <person name="Gujja S."/>
            <person name="Heilman E.R."/>
            <person name="Heiman D."/>
            <person name="Hepburn T."/>
            <person name="Howarth C."/>
            <person name="Jen D."/>
            <person name="Larson L."/>
            <person name="Mehta T."/>
            <person name="Neiman D."/>
            <person name="Pearson M."/>
            <person name="Roberts A."/>
            <person name="Saif S."/>
            <person name="Shea T."/>
            <person name="Shenoy N."/>
            <person name="Sisk P."/>
            <person name="Stolte C."/>
            <person name="Sykes S."/>
            <person name="Walk T."/>
            <person name="White J."/>
            <person name="Yandava C."/>
            <person name="Haas B."/>
            <person name="Nusbaum C."/>
            <person name="Birren B."/>
        </authorList>
    </citation>
    <scope>NUCLEOTIDE SEQUENCE</scope>
    <source>
        <strain evidence="2">R3-111a-1</strain>
    </source>
</reference>
<organism evidence="2">
    <name type="scientific">Gaeumannomyces tritici (strain R3-111a-1)</name>
    <name type="common">Wheat and barley take-all root rot fungus</name>
    <name type="synonym">Gaeumannomyces graminis var. tritici</name>
    <dbReference type="NCBI Taxonomy" id="644352"/>
    <lineage>
        <taxon>Eukaryota</taxon>
        <taxon>Fungi</taxon>
        <taxon>Dikarya</taxon>
        <taxon>Ascomycota</taxon>
        <taxon>Pezizomycotina</taxon>
        <taxon>Sordariomycetes</taxon>
        <taxon>Sordariomycetidae</taxon>
        <taxon>Magnaporthales</taxon>
        <taxon>Magnaporthaceae</taxon>
        <taxon>Gaeumannomyces</taxon>
    </lineage>
</organism>
<dbReference type="GeneID" id="20352919"/>
<accession>J3PG34</accession>
<dbReference type="VEuPathDB" id="FungiDB:GGTG_12461"/>
<dbReference type="EMBL" id="GL385402">
    <property type="protein sequence ID" value="EJT70288.1"/>
    <property type="molecule type" value="Genomic_DNA"/>
</dbReference>
<reference evidence="3" key="4">
    <citation type="journal article" date="2015" name="G3 (Bethesda)">
        <title>Genome sequences of three phytopathogenic species of the Magnaporthaceae family of fungi.</title>
        <authorList>
            <person name="Okagaki L.H."/>
            <person name="Nunes C.C."/>
            <person name="Sailsbery J."/>
            <person name="Clay B."/>
            <person name="Brown D."/>
            <person name="John T."/>
            <person name="Oh Y."/>
            <person name="Young N."/>
            <person name="Fitzgerald M."/>
            <person name="Haas B.J."/>
            <person name="Zeng Q."/>
            <person name="Young S."/>
            <person name="Adiconis X."/>
            <person name="Fan L."/>
            <person name="Levin J.Z."/>
            <person name="Mitchell T.K."/>
            <person name="Okubara P.A."/>
            <person name="Farman M.L."/>
            <person name="Kohn L.M."/>
            <person name="Birren B."/>
            <person name="Ma L.-J."/>
            <person name="Dean R.A."/>
        </authorList>
    </citation>
    <scope>NUCLEOTIDE SEQUENCE</scope>
    <source>
        <strain evidence="3">R3-111a-1</strain>
    </source>
</reference>
<protein>
    <submittedName>
        <fullName evidence="2 3">Uncharacterized protein</fullName>
    </submittedName>
</protein>
<dbReference type="RefSeq" id="XP_009228622.1">
    <property type="nucleotide sequence ID" value="XM_009230358.1"/>
</dbReference>
<gene>
    <name evidence="3" type="primary">20352919</name>
    <name evidence="2" type="ORF">GGTG_12461</name>
</gene>